<evidence type="ECO:0000259" key="1">
    <source>
        <dbReference type="Pfam" id="PF12728"/>
    </source>
</evidence>
<dbReference type="EMBL" id="AP019416">
    <property type="protein sequence ID" value="BBI52848.1"/>
    <property type="molecule type" value="Genomic_DNA"/>
</dbReference>
<protein>
    <recommendedName>
        <fullName evidence="1">Helix-turn-helix domain-containing protein</fullName>
    </recommendedName>
</protein>
<dbReference type="InterPro" id="IPR041657">
    <property type="entry name" value="HTH_17"/>
</dbReference>
<name>A0ABM7GQ64_9GAMM</name>
<accession>A0ABM7GQ64</accession>
<evidence type="ECO:0000313" key="3">
    <source>
        <dbReference type="Proteomes" id="UP000289555"/>
    </source>
</evidence>
<organism evidence="2 3">
    <name type="scientific">Vreelandella olivaria</name>
    <dbReference type="NCBI Taxonomy" id="390919"/>
    <lineage>
        <taxon>Bacteria</taxon>
        <taxon>Pseudomonadati</taxon>
        <taxon>Pseudomonadota</taxon>
        <taxon>Gammaproteobacteria</taxon>
        <taxon>Oceanospirillales</taxon>
        <taxon>Halomonadaceae</taxon>
        <taxon>Vreelandella</taxon>
    </lineage>
</organism>
<dbReference type="NCBIfam" id="TIGR01764">
    <property type="entry name" value="excise"/>
    <property type="match status" value="1"/>
</dbReference>
<evidence type="ECO:0000313" key="2">
    <source>
        <dbReference type="EMBL" id="BBI52848.1"/>
    </source>
</evidence>
<dbReference type="InterPro" id="IPR010093">
    <property type="entry name" value="SinI_DNA-bd"/>
</dbReference>
<gene>
    <name evidence="2" type="ORF">HORIV_52690</name>
</gene>
<dbReference type="Proteomes" id="UP000289555">
    <property type="component" value="Chromosome"/>
</dbReference>
<dbReference type="Pfam" id="PF12728">
    <property type="entry name" value="HTH_17"/>
    <property type="match status" value="1"/>
</dbReference>
<sequence>MSTLSTLLPSQEESALAKFSSRELAAYVETRASTQRVAISDKDGKLHRVEVPVSALRLLVDILTELGEGNMVKLIPIHAEMTTQEAADVLNMSRPTLIKLLDDGLIPYHRAGNRRKLKYTDVMAYKEDVDQKRLQALDELSALDQSLGLGY</sequence>
<feature type="domain" description="Helix-turn-helix" evidence="1">
    <location>
        <begin position="81"/>
        <end position="127"/>
    </location>
</feature>
<proteinExistence type="predicted"/>
<reference evidence="3" key="1">
    <citation type="journal article" date="2019" name="Microbiol. Resour. Announc.">
        <title>Complete Genome Sequence of Halomonas olivaria, a Moderately Halophilic Bacterium Isolated from Olive Processing Effluents, Obtained by Nanopore Sequencing.</title>
        <authorList>
            <person name="Nagata S."/>
            <person name="Ii K.M."/>
            <person name="Tsukimi T."/>
            <person name="Miura M.C."/>
            <person name="Galipon J."/>
            <person name="Arakawa K."/>
        </authorList>
    </citation>
    <scope>NUCLEOTIDE SEQUENCE [LARGE SCALE GENOMIC DNA]</scope>
    <source>
        <strain evidence="3">TYRC17</strain>
    </source>
</reference>
<keyword evidence="3" id="KW-1185">Reference proteome</keyword>